<accession>A0A915JJY5</accession>
<keyword evidence="1" id="KW-1185">Reference proteome</keyword>
<dbReference type="AlphaFoldDB" id="A0A915JJY5"/>
<evidence type="ECO:0000313" key="2">
    <source>
        <dbReference type="WBParaSite" id="nRc.2.0.1.t26366-RA"/>
    </source>
</evidence>
<sequence>MNRKNVQDGSKNARTVEPSRICSITASTGSRRNESTKVRGLSIDHVISRTWLRITSASPDHLPLLADLAEF</sequence>
<dbReference type="WBParaSite" id="nRc.2.0.1.t26366-RA">
    <property type="protein sequence ID" value="nRc.2.0.1.t26366-RA"/>
    <property type="gene ID" value="nRc.2.0.1.g26366"/>
</dbReference>
<dbReference type="Proteomes" id="UP000887565">
    <property type="component" value="Unplaced"/>
</dbReference>
<proteinExistence type="predicted"/>
<reference evidence="2" key="1">
    <citation type="submission" date="2022-11" db="UniProtKB">
        <authorList>
            <consortium name="WormBaseParasite"/>
        </authorList>
    </citation>
    <scope>IDENTIFICATION</scope>
</reference>
<protein>
    <submittedName>
        <fullName evidence="2">Uncharacterized protein</fullName>
    </submittedName>
</protein>
<name>A0A915JJY5_ROMCU</name>
<organism evidence="1 2">
    <name type="scientific">Romanomermis culicivorax</name>
    <name type="common">Nematode worm</name>
    <dbReference type="NCBI Taxonomy" id="13658"/>
    <lineage>
        <taxon>Eukaryota</taxon>
        <taxon>Metazoa</taxon>
        <taxon>Ecdysozoa</taxon>
        <taxon>Nematoda</taxon>
        <taxon>Enoplea</taxon>
        <taxon>Dorylaimia</taxon>
        <taxon>Mermithida</taxon>
        <taxon>Mermithoidea</taxon>
        <taxon>Mermithidae</taxon>
        <taxon>Romanomermis</taxon>
    </lineage>
</organism>
<evidence type="ECO:0000313" key="1">
    <source>
        <dbReference type="Proteomes" id="UP000887565"/>
    </source>
</evidence>